<proteinExistence type="predicted"/>
<name>A0A6J8E214_MYTCO</name>
<evidence type="ECO:0000313" key="3">
    <source>
        <dbReference type="Proteomes" id="UP000507470"/>
    </source>
</evidence>
<dbReference type="InterPro" id="IPR011042">
    <property type="entry name" value="6-blade_b-propeller_TolB-like"/>
</dbReference>
<sequence>MLKRCNSQVAITCQICKESRNVKWRCMDCDLKTICERCKENHSNDPSISEHTIVNFTDIPVTPVSKDGMEQRLEAEIRINQCTRHNKKTYNFFCRTCNFLPINITINLKGDLLFISDYCLKSVTKNAQGQSEILDIFDFYPLIPKCVHYDKERDITLVGLTEDDSNFQLTKRSVRKVVAVNQRTPYKEFQYAEENKRLFTLPVRIISIKDGGICVIDRVSQTTGKVLSLNWEGNLMWIYKDPSLCSHPFYPTDMTITNTKIIIVVDSRNRAFHILNTMGTLILHQPSIDLGIERPFCLDTDKSGFVWVGCLHGTTSRENGAKMYKLKIKGLSVFSLIILITYICIIQKKVQNQMCDLVQFLTADSKK</sequence>
<dbReference type="Proteomes" id="UP000507470">
    <property type="component" value="Unassembled WGS sequence"/>
</dbReference>
<evidence type="ECO:0000256" key="1">
    <source>
        <dbReference type="SAM" id="Phobius"/>
    </source>
</evidence>
<feature type="transmembrane region" description="Helical" evidence="1">
    <location>
        <begin position="326"/>
        <end position="345"/>
    </location>
</feature>
<dbReference type="AlphaFoldDB" id="A0A6J8E214"/>
<keyword evidence="3" id="KW-1185">Reference proteome</keyword>
<dbReference type="Gene3D" id="2.120.10.30">
    <property type="entry name" value="TolB, C-terminal domain"/>
    <property type="match status" value="1"/>
</dbReference>
<organism evidence="2 3">
    <name type="scientific">Mytilus coruscus</name>
    <name type="common">Sea mussel</name>
    <dbReference type="NCBI Taxonomy" id="42192"/>
    <lineage>
        <taxon>Eukaryota</taxon>
        <taxon>Metazoa</taxon>
        <taxon>Spiralia</taxon>
        <taxon>Lophotrochozoa</taxon>
        <taxon>Mollusca</taxon>
        <taxon>Bivalvia</taxon>
        <taxon>Autobranchia</taxon>
        <taxon>Pteriomorphia</taxon>
        <taxon>Mytilida</taxon>
        <taxon>Mytiloidea</taxon>
        <taxon>Mytilidae</taxon>
        <taxon>Mytilinae</taxon>
        <taxon>Mytilus</taxon>
    </lineage>
</organism>
<keyword evidence="1" id="KW-0812">Transmembrane</keyword>
<reference evidence="2 3" key="1">
    <citation type="submission" date="2020-06" db="EMBL/GenBank/DDBJ databases">
        <authorList>
            <person name="Li R."/>
            <person name="Bekaert M."/>
        </authorList>
    </citation>
    <scope>NUCLEOTIDE SEQUENCE [LARGE SCALE GENOMIC DNA]</scope>
    <source>
        <strain evidence="3">wild</strain>
    </source>
</reference>
<dbReference type="Gene3D" id="3.30.160.60">
    <property type="entry name" value="Classic Zinc Finger"/>
    <property type="match status" value="1"/>
</dbReference>
<evidence type="ECO:0000313" key="2">
    <source>
        <dbReference type="EMBL" id="CAC5413622.1"/>
    </source>
</evidence>
<gene>
    <name evidence="2" type="ORF">MCOR_46494</name>
</gene>
<dbReference type="SUPFAM" id="SSF57845">
    <property type="entry name" value="B-box zinc-binding domain"/>
    <property type="match status" value="1"/>
</dbReference>
<accession>A0A6J8E214</accession>
<evidence type="ECO:0008006" key="4">
    <source>
        <dbReference type="Google" id="ProtNLM"/>
    </source>
</evidence>
<protein>
    <recommendedName>
        <fullName evidence="4">B box-type domain-containing protein</fullName>
    </recommendedName>
</protein>
<dbReference type="EMBL" id="CACVKT020008164">
    <property type="protein sequence ID" value="CAC5413622.1"/>
    <property type="molecule type" value="Genomic_DNA"/>
</dbReference>
<dbReference type="OrthoDB" id="6057383at2759"/>
<dbReference type="CDD" id="cd19757">
    <property type="entry name" value="Bbox1"/>
    <property type="match status" value="1"/>
</dbReference>
<keyword evidence="1" id="KW-0472">Membrane</keyword>
<keyword evidence="1" id="KW-1133">Transmembrane helix</keyword>
<dbReference type="SUPFAM" id="SSF63829">
    <property type="entry name" value="Calcium-dependent phosphotriesterase"/>
    <property type="match status" value="1"/>
</dbReference>